<dbReference type="GeneID" id="36628772"/>
<comment type="similarity">
    <text evidence="1 6">Belongs to the aldehyde dehydrogenase family.</text>
</comment>
<keyword evidence="2 6" id="KW-0560">Oxidoreductase</keyword>
<feature type="active site" evidence="5">
    <location>
        <position position="258"/>
    </location>
</feature>
<dbReference type="SUPFAM" id="SSF53720">
    <property type="entry name" value="ALDH-like"/>
    <property type="match status" value="1"/>
</dbReference>
<evidence type="ECO:0000313" key="8">
    <source>
        <dbReference type="EMBL" id="PTB47562.1"/>
    </source>
</evidence>
<dbReference type="Gene3D" id="3.40.309.10">
    <property type="entry name" value="Aldehyde Dehydrogenase, Chain A, domain 2"/>
    <property type="match status" value="1"/>
</dbReference>
<dbReference type="FunFam" id="3.40.605.10:FF:000001">
    <property type="entry name" value="Aldehyde dehydrogenase 1"/>
    <property type="match status" value="1"/>
</dbReference>
<dbReference type="InterPro" id="IPR016161">
    <property type="entry name" value="Ald_DH/histidinol_DH"/>
</dbReference>
<evidence type="ECO:0000259" key="7">
    <source>
        <dbReference type="Pfam" id="PF00171"/>
    </source>
</evidence>
<dbReference type="InterPro" id="IPR029510">
    <property type="entry name" value="Ald_DH_CS_GLU"/>
</dbReference>
<dbReference type="AlphaFoldDB" id="A0A2T3ZRZ8"/>
<dbReference type="PANTHER" id="PTHR11699">
    <property type="entry name" value="ALDEHYDE DEHYDROGENASE-RELATED"/>
    <property type="match status" value="1"/>
</dbReference>
<dbReference type="InterPro" id="IPR015590">
    <property type="entry name" value="Aldehyde_DH_dom"/>
</dbReference>
<accession>A0A2T3ZRZ8</accession>
<organism evidence="8 9">
    <name type="scientific">Trichoderma harzianum CBS 226.95</name>
    <dbReference type="NCBI Taxonomy" id="983964"/>
    <lineage>
        <taxon>Eukaryota</taxon>
        <taxon>Fungi</taxon>
        <taxon>Dikarya</taxon>
        <taxon>Ascomycota</taxon>
        <taxon>Pezizomycotina</taxon>
        <taxon>Sordariomycetes</taxon>
        <taxon>Hypocreomycetidae</taxon>
        <taxon>Hypocreales</taxon>
        <taxon>Hypocreaceae</taxon>
        <taxon>Trichoderma</taxon>
    </lineage>
</organism>
<evidence type="ECO:0000256" key="6">
    <source>
        <dbReference type="RuleBase" id="RU003345"/>
    </source>
</evidence>
<reference evidence="8 9" key="1">
    <citation type="submission" date="2016-07" db="EMBL/GenBank/DDBJ databases">
        <title>Multiple horizontal gene transfer events from other fungi enriched the ability of initially mycotrophic Trichoderma (Ascomycota) to feed on dead plant biomass.</title>
        <authorList>
            <consortium name="DOE Joint Genome Institute"/>
            <person name="Aerts A."/>
            <person name="Atanasova L."/>
            <person name="Chenthamara K."/>
            <person name="Zhang J."/>
            <person name="Grujic M."/>
            <person name="Henrissat B."/>
            <person name="Kuo A."/>
            <person name="Salamov A."/>
            <person name="Lipzen A."/>
            <person name="Labutti K."/>
            <person name="Barry K."/>
            <person name="Miao Y."/>
            <person name="Rahimi M.J."/>
            <person name="Shen Q."/>
            <person name="Grigoriev I.V."/>
            <person name="Kubicek C.P."/>
            <person name="Druzhinina I.S."/>
        </authorList>
    </citation>
    <scope>NUCLEOTIDE SEQUENCE [LARGE SCALE GENOMIC DNA]</scope>
    <source>
        <strain evidence="8 9">CBS 226.95</strain>
    </source>
</reference>
<dbReference type="EMBL" id="KZ679714">
    <property type="protein sequence ID" value="PTB47562.1"/>
    <property type="molecule type" value="Genomic_DNA"/>
</dbReference>
<dbReference type="GO" id="GO:0004029">
    <property type="term" value="F:aldehyde dehydrogenase (NAD+) activity"/>
    <property type="evidence" value="ECO:0007669"/>
    <property type="project" value="UniProtKB-EC"/>
</dbReference>
<proteinExistence type="inferred from homology"/>
<dbReference type="RefSeq" id="XP_024767239.1">
    <property type="nucleotide sequence ID" value="XM_024920203.1"/>
</dbReference>
<evidence type="ECO:0000256" key="3">
    <source>
        <dbReference type="ARBA" id="ARBA00024226"/>
    </source>
</evidence>
<keyword evidence="9" id="KW-1185">Reference proteome</keyword>
<dbReference type="InterPro" id="IPR016163">
    <property type="entry name" value="Ald_DH_C"/>
</dbReference>
<dbReference type="Proteomes" id="UP000241690">
    <property type="component" value="Unassembled WGS sequence"/>
</dbReference>
<dbReference type="InterPro" id="IPR016162">
    <property type="entry name" value="Ald_DH_N"/>
</dbReference>
<evidence type="ECO:0000256" key="4">
    <source>
        <dbReference type="ARBA" id="ARBA00049194"/>
    </source>
</evidence>
<gene>
    <name evidence="8" type="ORF">M431DRAFT_514316</name>
</gene>
<evidence type="ECO:0000256" key="2">
    <source>
        <dbReference type="ARBA" id="ARBA00023002"/>
    </source>
</evidence>
<dbReference type="PROSITE" id="PS00687">
    <property type="entry name" value="ALDEHYDE_DEHYDR_GLU"/>
    <property type="match status" value="1"/>
</dbReference>
<evidence type="ECO:0000256" key="5">
    <source>
        <dbReference type="PROSITE-ProRule" id="PRU10007"/>
    </source>
</evidence>
<evidence type="ECO:0000313" key="9">
    <source>
        <dbReference type="Proteomes" id="UP000241690"/>
    </source>
</evidence>
<dbReference type="EC" id="1.2.1.3" evidence="3"/>
<dbReference type="STRING" id="983964.A0A2T3ZRZ8"/>
<feature type="domain" description="Aldehyde dehydrogenase" evidence="7">
    <location>
        <begin position="22"/>
        <end position="482"/>
    </location>
</feature>
<dbReference type="FunFam" id="3.40.309.10:FF:000012">
    <property type="entry name" value="Betaine aldehyde dehydrogenase"/>
    <property type="match status" value="1"/>
</dbReference>
<protein>
    <recommendedName>
        <fullName evidence="3">aldehyde dehydrogenase (NAD(+))</fullName>
        <ecNumber evidence="3">1.2.1.3</ecNumber>
    </recommendedName>
</protein>
<sequence length="486" mass="52804">MGELSNMSHGNIETRLHINGEWLPGKSGRTFPVFNPTTEEKIVDVHEADEQDVDLAVQAAAAAFPAWRDLSMFERISKCLKFAELIDRDKNEIAQLEASNMGIPISSYLPCVSGAIDGIKHATGLAHDIHGETSLNTPGFVTFTLRQPFGVCAAIIPWNVPIVMWCGKVIPCVVTGNTIVLKSSEKAPLTSLKFAALAAEAGFPPGVINVLSGFGHTAGHALSSHMQIRKISFTGSTRAAKMLMEAAAKSNMKRVCVETGGKNPAVIFDDADLEKAAESVAASIKFNSGQICVSNSRIYVQRGVFTKFVDTFKPKFLDINVGDPRLESTNFGPQVDKTQFDNILRLIDEAKNEGASLISGGCRTKDKGYYIEPTIFVQVPKSANILKTEVFGPVVAIQPFDTEDEVITECNDTQYGLHGTVFTRDVSRAFRLVKAFEAGMITVNCSSETGPYDMPFGGWKESGTGRENGRMGLESYFEVKSVTLKL</sequence>
<comment type="catalytic activity">
    <reaction evidence="4">
        <text>an aldehyde + NAD(+) + H2O = a carboxylate + NADH + 2 H(+)</text>
        <dbReference type="Rhea" id="RHEA:16185"/>
        <dbReference type="ChEBI" id="CHEBI:15377"/>
        <dbReference type="ChEBI" id="CHEBI:15378"/>
        <dbReference type="ChEBI" id="CHEBI:17478"/>
        <dbReference type="ChEBI" id="CHEBI:29067"/>
        <dbReference type="ChEBI" id="CHEBI:57540"/>
        <dbReference type="ChEBI" id="CHEBI:57945"/>
        <dbReference type="EC" id="1.2.1.3"/>
    </reaction>
</comment>
<evidence type="ECO:0000256" key="1">
    <source>
        <dbReference type="ARBA" id="ARBA00009986"/>
    </source>
</evidence>
<dbReference type="Pfam" id="PF00171">
    <property type="entry name" value="Aldedh"/>
    <property type="match status" value="1"/>
</dbReference>
<dbReference type="Gene3D" id="3.40.605.10">
    <property type="entry name" value="Aldehyde Dehydrogenase, Chain A, domain 1"/>
    <property type="match status" value="1"/>
</dbReference>
<name>A0A2T3ZRZ8_TRIHA</name>